<organism evidence="1 2">
    <name type="scientific">Amylolactobacillus amylotrophicus DSM 20534</name>
    <dbReference type="NCBI Taxonomy" id="1423722"/>
    <lineage>
        <taxon>Bacteria</taxon>
        <taxon>Bacillati</taxon>
        <taxon>Bacillota</taxon>
        <taxon>Bacilli</taxon>
        <taxon>Lactobacillales</taxon>
        <taxon>Lactobacillaceae</taxon>
        <taxon>Amylolactobacillus</taxon>
    </lineage>
</organism>
<evidence type="ECO:0000313" key="2">
    <source>
        <dbReference type="Proteomes" id="UP000050909"/>
    </source>
</evidence>
<protein>
    <submittedName>
        <fullName evidence="1">Uncharacterized protein</fullName>
    </submittedName>
</protein>
<dbReference type="Proteomes" id="UP000050909">
    <property type="component" value="Unassembled WGS sequence"/>
</dbReference>
<dbReference type="AlphaFoldDB" id="A0A0R1H3D5"/>
<reference evidence="1 2" key="1">
    <citation type="journal article" date="2015" name="Genome Announc.">
        <title>Expanding the biotechnology potential of lactobacilli through comparative genomics of 213 strains and associated genera.</title>
        <authorList>
            <person name="Sun Z."/>
            <person name="Harris H.M."/>
            <person name="McCann A."/>
            <person name="Guo C."/>
            <person name="Argimon S."/>
            <person name="Zhang W."/>
            <person name="Yang X."/>
            <person name="Jeffery I.B."/>
            <person name="Cooney J.C."/>
            <person name="Kagawa T.F."/>
            <person name="Liu W."/>
            <person name="Song Y."/>
            <person name="Salvetti E."/>
            <person name="Wrobel A."/>
            <person name="Rasinkangas P."/>
            <person name="Parkhill J."/>
            <person name="Rea M.C."/>
            <person name="O'Sullivan O."/>
            <person name="Ritari J."/>
            <person name="Douillard F.P."/>
            <person name="Paul Ross R."/>
            <person name="Yang R."/>
            <person name="Briner A.E."/>
            <person name="Felis G.E."/>
            <person name="de Vos W.M."/>
            <person name="Barrangou R."/>
            <person name="Klaenhammer T.R."/>
            <person name="Caufield P.W."/>
            <person name="Cui Y."/>
            <person name="Zhang H."/>
            <person name="O'Toole P.W."/>
        </authorList>
    </citation>
    <scope>NUCLEOTIDE SEQUENCE [LARGE SCALE GENOMIC DNA]</scope>
    <source>
        <strain evidence="1 2">DSM 20534</strain>
    </source>
</reference>
<dbReference type="RefSeq" id="WP_056947311.1">
    <property type="nucleotide sequence ID" value="NZ_AZCV01000003.1"/>
</dbReference>
<sequence>MEDKQVKIKTDYQRQQIGIEFSKNLADSNERGYILSAALMSYCAGIKMDKQELIELIDTHYDAYTKPKDDSLFGKLSD</sequence>
<evidence type="ECO:0000313" key="1">
    <source>
        <dbReference type="EMBL" id="KRK37802.1"/>
    </source>
</evidence>
<proteinExistence type="predicted"/>
<keyword evidence="2" id="KW-1185">Reference proteome</keyword>
<accession>A0A0R1H3D5</accession>
<comment type="caution">
    <text evidence="1">The sequence shown here is derived from an EMBL/GenBank/DDBJ whole genome shotgun (WGS) entry which is preliminary data.</text>
</comment>
<name>A0A0R1H3D5_9LACO</name>
<dbReference type="PATRIC" id="fig|1423722.3.peg.1159"/>
<gene>
    <name evidence="1" type="ORF">FC62_GL001136</name>
</gene>
<dbReference type="EMBL" id="AZCV01000003">
    <property type="protein sequence ID" value="KRK37802.1"/>
    <property type="molecule type" value="Genomic_DNA"/>
</dbReference>